<feature type="transmembrane region" description="Helical" evidence="9">
    <location>
        <begin position="393"/>
        <end position="412"/>
    </location>
</feature>
<feature type="transmembrane region" description="Helical" evidence="9">
    <location>
        <begin position="201"/>
        <end position="221"/>
    </location>
</feature>
<evidence type="ECO:0000256" key="3">
    <source>
        <dbReference type="ARBA" id="ARBA00022448"/>
    </source>
</evidence>
<dbReference type="PANTHER" id="PTHR42718">
    <property type="entry name" value="MAJOR FACILITATOR SUPERFAMILY MULTIDRUG TRANSPORTER MFSC"/>
    <property type="match status" value="1"/>
</dbReference>
<reference evidence="11 12" key="1">
    <citation type="submission" date="2019-01" db="EMBL/GenBank/DDBJ databases">
        <title>Egibacter rhizosphaerae EGI 80759T.</title>
        <authorList>
            <person name="Chen D.-D."/>
            <person name="Tian Y."/>
            <person name="Jiao J.-Y."/>
            <person name="Zhang X.-T."/>
            <person name="Zhang Y.-G."/>
            <person name="Zhang Y."/>
            <person name="Xiao M."/>
            <person name="Shu W.-S."/>
            <person name="Li W.-J."/>
        </authorList>
    </citation>
    <scope>NUCLEOTIDE SEQUENCE [LARGE SCALE GENOMIC DNA]</scope>
    <source>
        <strain evidence="11 12">EGI 80759</strain>
    </source>
</reference>
<dbReference type="InterPro" id="IPR011701">
    <property type="entry name" value="MFS"/>
</dbReference>
<proteinExistence type="inferred from homology"/>
<dbReference type="AlphaFoldDB" id="A0A411YHW5"/>
<dbReference type="InterPro" id="IPR020846">
    <property type="entry name" value="MFS_dom"/>
</dbReference>
<evidence type="ECO:0000313" key="11">
    <source>
        <dbReference type="EMBL" id="QBI20711.1"/>
    </source>
</evidence>
<evidence type="ECO:0000256" key="7">
    <source>
        <dbReference type="ARBA" id="ARBA00023136"/>
    </source>
</evidence>
<feature type="transmembrane region" description="Helical" evidence="9">
    <location>
        <begin position="227"/>
        <end position="246"/>
    </location>
</feature>
<sequence>MTRAVPPSHTRHRPPSHTRPRHTPPRHTPPRHTRPGRTRPRHRPPRRPRMASAEPPEHGPATTAGGRSPWVVMGAVLLGTYLVVINTTVLGVALPHIDRELGGTAPIDVDWVVTTYLLAVVLVQPATGWLGDRFGRRSVYLVALLMFGVGSIVGALAPTMPLLLGGRVLQGLGGGALMPIGMAIVYGLFPAHKRGQALGIWGMALMAAPTLGPPFGGWMVTAASWRWVFAALVVISAIGLLVAWRVLPTATRTDPRPLDIGGWVLAGLAMPAIVLLARNAQSWGFASVETFALAALCVVLLAVLVGRSLRRANPLIELRAYTVPTFAAGSVVLILVTMTQFATINYLPVELQVVRGLSAQTVGLLIVPNALAAAAMMPLAGRLADRVGSRLPVSVGHALGGASLVGLGLLSPETPIEIVVALMAVMGMSNGLSLMPTTVAAMNSLPERFTGQASALLSLTRQLAGAIGVAVFAGVLVAALGSVAPAGVDTAEAAADAQSGYNLVFLIAAGLRLAASVVSLALPGRRRMAELQNARAAEAS</sequence>
<keyword evidence="6 9" id="KW-1133">Transmembrane helix</keyword>
<evidence type="ECO:0000259" key="10">
    <source>
        <dbReference type="PROSITE" id="PS50850"/>
    </source>
</evidence>
<feature type="domain" description="Major facilitator superfamily (MFS) profile" evidence="10">
    <location>
        <begin position="72"/>
        <end position="527"/>
    </location>
</feature>
<feature type="region of interest" description="Disordered" evidence="8">
    <location>
        <begin position="1"/>
        <end position="66"/>
    </location>
</feature>
<dbReference type="GO" id="GO:0022857">
    <property type="term" value="F:transmembrane transporter activity"/>
    <property type="evidence" value="ECO:0007669"/>
    <property type="project" value="InterPro"/>
</dbReference>
<keyword evidence="12" id="KW-1185">Reference proteome</keyword>
<comment type="similarity">
    <text evidence="2">Belongs to the major facilitator superfamily. EmrB family.</text>
</comment>
<dbReference type="KEGG" id="erz:ER308_14845"/>
<dbReference type="OrthoDB" id="7375466at2"/>
<gene>
    <name evidence="11" type="ORF">ER308_14845</name>
</gene>
<keyword evidence="3" id="KW-0813">Transport</keyword>
<protein>
    <submittedName>
        <fullName evidence="11">DHA2 family efflux MFS transporter permease subunit</fullName>
    </submittedName>
</protein>
<dbReference type="EMBL" id="CP036402">
    <property type="protein sequence ID" value="QBI20711.1"/>
    <property type="molecule type" value="Genomic_DNA"/>
</dbReference>
<evidence type="ECO:0000256" key="2">
    <source>
        <dbReference type="ARBA" id="ARBA00008537"/>
    </source>
</evidence>
<dbReference type="Gene3D" id="1.20.1720.10">
    <property type="entry name" value="Multidrug resistance protein D"/>
    <property type="match status" value="1"/>
</dbReference>
<organism evidence="11 12">
    <name type="scientific">Egibacter rhizosphaerae</name>
    <dbReference type="NCBI Taxonomy" id="1670831"/>
    <lineage>
        <taxon>Bacteria</taxon>
        <taxon>Bacillati</taxon>
        <taxon>Actinomycetota</taxon>
        <taxon>Nitriliruptoria</taxon>
        <taxon>Egibacterales</taxon>
        <taxon>Egibacteraceae</taxon>
        <taxon>Egibacter</taxon>
    </lineage>
</organism>
<evidence type="ECO:0000256" key="5">
    <source>
        <dbReference type="ARBA" id="ARBA00022692"/>
    </source>
</evidence>
<feature type="transmembrane region" description="Helical" evidence="9">
    <location>
        <begin position="362"/>
        <end position="381"/>
    </location>
</feature>
<evidence type="ECO:0000256" key="6">
    <source>
        <dbReference type="ARBA" id="ARBA00022989"/>
    </source>
</evidence>
<dbReference type="CDD" id="cd17503">
    <property type="entry name" value="MFS_LmrB_MDR_like"/>
    <property type="match status" value="1"/>
</dbReference>
<feature type="transmembrane region" description="Helical" evidence="9">
    <location>
        <begin position="463"/>
        <end position="483"/>
    </location>
</feature>
<dbReference type="Proteomes" id="UP000291469">
    <property type="component" value="Chromosome"/>
</dbReference>
<dbReference type="InterPro" id="IPR036259">
    <property type="entry name" value="MFS_trans_sf"/>
</dbReference>
<evidence type="ECO:0000313" key="12">
    <source>
        <dbReference type="Proteomes" id="UP000291469"/>
    </source>
</evidence>
<comment type="subcellular location">
    <subcellularLocation>
        <location evidence="1">Cell membrane</location>
        <topology evidence="1">Multi-pass membrane protein</topology>
    </subcellularLocation>
</comment>
<accession>A0A411YHW5</accession>
<feature type="transmembrane region" description="Helical" evidence="9">
    <location>
        <begin position="258"/>
        <end position="277"/>
    </location>
</feature>
<feature type="compositionally biased region" description="Basic residues" evidence="8">
    <location>
        <begin position="9"/>
        <end position="49"/>
    </location>
</feature>
<dbReference type="Pfam" id="PF07690">
    <property type="entry name" value="MFS_1"/>
    <property type="match status" value="1"/>
</dbReference>
<feature type="transmembrane region" description="Helical" evidence="9">
    <location>
        <begin position="169"/>
        <end position="189"/>
    </location>
</feature>
<feature type="transmembrane region" description="Helical" evidence="9">
    <location>
        <begin position="418"/>
        <end position="442"/>
    </location>
</feature>
<evidence type="ECO:0000256" key="9">
    <source>
        <dbReference type="SAM" id="Phobius"/>
    </source>
</evidence>
<dbReference type="GO" id="GO:0005886">
    <property type="term" value="C:plasma membrane"/>
    <property type="evidence" value="ECO:0007669"/>
    <property type="project" value="UniProtKB-SubCell"/>
</dbReference>
<dbReference type="InterPro" id="IPR004638">
    <property type="entry name" value="EmrB-like"/>
</dbReference>
<keyword evidence="7 9" id="KW-0472">Membrane</keyword>
<keyword evidence="5 9" id="KW-0812">Transmembrane</keyword>
<name>A0A411YHW5_9ACTN</name>
<dbReference type="PRINTS" id="PR01036">
    <property type="entry name" value="TCRTETB"/>
</dbReference>
<evidence type="ECO:0000256" key="4">
    <source>
        <dbReference type="ARBA" id="ARBA00022475"/>
    </source>
</evidence>
<feature type="transmembrane region" description="Helical" evidence="9">
    <location>
        <begin position="70"/>
        <end position="93"/>
    </location>
</feature>
<evidence type="ECO:0000256" key="1">
    <source>
        <dbReference type="ARBA" id="ARBA00004651"/>
    </source>
</evidence>
<feature type="transmembrane region" description="Helical" evidence="9">
    <location>
        <begin position="113"/>
        <end position="131"/>
    </location>
</feature>
<feature type="transmembrane region" description="Helical" evidence="9">
    <location>
        <begin position="503"/>
        <end position="522"/>
    </location>
</feature>
<dbReference type="PANTHER" id="PTHR42718:SF9">
    <property type="entry name" value="MAJOR FACILITATOR SUPERFAMILY MULTIDRUG TRANSPORTER MFSC"/>
    <property type="match status" value="1"/>
</dbReference>
<dbReference type="NCBIfam" id="TIGR00711">
    <property type="entry name" value="efflux_EmrB"/>
    <property type="match status" value="1"/>
</dbReference>
<feature type="transmembrane region" description="Helical" evidence="9">
    <location>
        <begin position="138"/>
        <end position="157"/>
    </location>
</feature>
<feature type="transmembrane region" description="Helical" evidence="9">
    <location>
        <begin position="318"/>
        <end position="342"/>
    </location>
</feature>
<dbReference type="PROSITE" id="PS50850">
    <property type="entry name" value="MFS"/>
    <property type="match status" value="1"/>
</dbReference>
<dbReference type="SUPFAM" id="SSF103473">
    <property type="entry name" value="MFS general substrate transporter"/>
    <property type="match status" value="1"/>
</dbReference>
<keyword evidence="4" id="KW-1003">Cell membrane</keyword>
<feature type="transmembrane region" description="Helical" evidence="9">
    <location>
        <begin position="283"/>
        <end position="306"/>
    </location>
</feature>
<evidence type="ECO:0000256" key="8">
    <source>
        <dbReference type="SAM" id="MobiDB-lite"/>
    </source>
</evidence>
<dbReference type="Gene3D" id="1.20.1250.20">
    <property type="entry name" value="MFS general substrate transporter like domains"/>
    <property type="match status" value="1"/>
</dbReference>